<dbReference type="Gene3D" id="3.40.50.300">
    <property type="entry name" value="P-loop containing nucleotide triphosphate hydrolases"/>
    <property type="match status" value="1"/>
</dbReference>
<feature type="domain" description="NACHT" evidence="2">
    <location>
        <begin position="84"/>
        <end position="247"/>
    </location>
</feature>
<protein>
    <recommendedName>
        <fullName evidence="2">NACHT domain-containing protein</fullName>
    </recommendedName>
</protein>
<dbReference type="OrthoDB" id="7464126at2759"/>
<dbReference type="Pfam" id="PF24883">
    <property type="entry name" value="NPHP3_N"/>
    <property type="match status" value="1"/>
</dbReference>
<evidence type="ECO:0000313" key="4">
    <source>
        <dbReference type="Proteomes" id="UP000275078"/>
    </source>
</evidence>
<evidence type="ECO:0000259" key="2">
    <source>
        <dbReference type="PROSITE" id="PS50837"/>
    </source>
</evidence>
<gene>
    <name evidence="3" type="ORF">BJ508DRAFT_167141</name>
</gene>
<evidence type="ECO:0000313" key="3">
    <source>
        <dbReference type="EMBL" id="RPA85751.1"/>
    </source>
</evidence>
<dbReference type="AlphaFoldDB" id="A0A3N4INH6"/>
<dbReference type="InterPro" id="IPR056884">
    <property type="entry name" value="NPHP3-like_N"/>
</dbReference>
<organism evidence="3 4">
    <name type="scientific">Ascobolus immersus RN42</name>
    <dbReference type="NCBI Taxonomy" id="1160509"/>
    <lineage>
        <taxon>Eukaryota</taxon>
        <taxon>Fungi</taxon>
        <taxon>Dikarya</taxon>
        <taxon>Ascomycota</taxon>
        <taxon>Pezizomycotina</taxon>
        <taxon>Pezizomycetes</taxon>
        <taxon>Pezizales</taxon>
        <taxon>Ascobolaceae</taxon>
        <taxon>Ascobolus</taxon>
    </lineage>
</organism>
<evidence type="ECO:0000256" key="1">
    <source>
        <dbReference type="ARBA" id="ARBA00022737"/>
    </source>
</evidence>
<keyword evidence="1" id="KW-0677">Repeat</keyword>
<name>A0A3N4INH6_ASCIM</name>
<dbReference type="SUPFAM" id="SSF52540">
    <property type="entry name" value="P-loop containing nucleoside triphosphate hydrolases"/>
    <property type="match status" value="1"/>
</dbReference>
<dbReference type="EMBL" id="ML119652">
    <property type="protein sequence ID" value="RPA85751.1"/>
    <property type="molecule type" value="Genomic_DNA"/>
</dbReference>
<dbReference type="Proteomes" id="UP000275078">
    <property type="component" value="Unassembled WGS sequence"/>
</dbReference>
<dbReference type="PANTHER" id="PTHR10039">
    <property type="entry name" value="AMELOGENIN"/>
    <property type="match status" value="1"/>
</dbReference>
<reference evidence="3 4" key="1">
    <citation type="journal article" date="2018" name="Nat. Ecol. Evol.">
        <title>Pezizomycetes genomes reveal the molecular basis of ectomycorrhizal truffle lifestyle.</title>
        <authorList>
            <person name="Murat C."/>
            <person name="Payen T."/>
            <person name="Noel B."/>
            <person name="Kuo A."/>
            <person name="Morin E."/>
            <person name="Chen J."/>
            <person name="Kohler A."/>
            <person name="Krizsan K."/>
            <person name="Balestrini R."/>
            <person name="Da Silva C."/>
            <person name="Montanini B."/>
            <person name="Hainaut M."/>
            <person name="Levati E."/>
            <person name="Barry K.W."/>
            <person name="Belfiori B."/>
            <person name="Cichocki N."/>
            <person name="Clum A."/>
            <person name="Dockter R.B."/>
            <person name="Fauchery L."/>
            <person name="Guy J."/>
            <person name="Iotti M."/>
            <person name="Le Tacon F."/>
            <person name="Lindquist E.A."/>
            <person name="Lipzen A."/>
            <person name="Malagnac F."/>
            <person name="Mello A."/>
            <person name="Molinier V."/>
            <person name="Miyauchi S."/>
            <person name="Poulain J."/>
            <person name="Riccioni C."/>
            <person name="Rubini A."/>
            <person name="Sitrit Y."/>
            <person name="Splivallo R."/>
            <person name="Traeger S."/>
            <person name="Wang M."/>
            <person name="Zifcakova L."/>
            <person name="Wipf D."/>
            <person name="Zambonelli A."/>
            <person name="Paolocci F."/>
            <person name="Nowrousian M."/>
            <person name="Ottonello S."/>
            <person name="Baldrian P."/>
            <person name="Spatafora J.W."/>
            <person name="Henrissat B."/>
            <person name="Nagy L.G."/>
            <person name="Aury J.M."/>
            <person name="Wincker P."/>
            <person name="Grigoriev I.V."/>
            <person name="Bonfante P."/>
            <person name="Martin F.M."/>
        </authorList>
    </citation>
    <scope>NUCLEOTIDE SEQUENCE [LARGE SCALE GENOMIC DNA]</scope>
    <source>
        <strain evidence="3 4">RN42</strain>
    </source>
</reference>
<dbReference type="PROSITE" id="PS50837">
    <property type="entry name" value="NACHT"/>
    <property type="match status" value="1"/>
</dbReference>
<dbReference type="PANTHER" id="PTHR10039:SF15">
    <property type="entry name" value="NACHT DOMAIN-CONTAINING PROTEIN"/>
    <property type="match status" value="1"/>
</dbReference>
<proteinExistence type="predicted"/>
<sequence length="864" mass="99330">MATMKGVKNINESTKQILEIVRSMHTQSQNSEFSKSDILSWLNAVDPTESAEPHQKRRLPGTCEWFFNHETYSAWKDGSDEASKSVIVYGIPGAGKSVLASEIVRRLELERDRGTLTVYFFFRETEISLRTPVEMLASIISQLLKSGCDTERCYDILKQHLIDSSFFARSKEKRRTADNLMMCLLEMLRGFPKRVNLVLDALDECDEPRKIAEFVELRNNYGAFSRKARVPSIIYGNSARILLTGRPVYVVKQSFVSLEEANVLSVIQMDVGDDIKKLIEDTVKDRPELKHVKDMIVQTIHENSDGMFRYAALVLEELLEYSPDPIPIRLKNMPKELAGMYDLILQRLHYRTRGRSQAWDVDMRKRILMWVSMSYIPISIQEMALACVVTEDRLLKPEEVMLPTESMILLCCGSLIEALQSDGNTILRFTHRTVKEFLLRQLDSQPTSNDLSAQYMFTEEEAHAYIALISVKQLSSPSLFNGYKDIFGMPNTTVEDTPEKRSPFHYPLYFGLEHAEIVACYEHQSDTAMRMWTALWEWLDKGDDRFFHWMRHVSTFEGKIRKFWTFVAGSDIFKRADYYGDSGHFANAKLHSQADTHTYHLSTIGGKQERSKRVFILLFLILLDLEPLIILNIETYREYWEMELASKVDRHYLHHGQYFSYAIHHQNLSAAIYFLENGLVSSDAMNTPGFLYGCISDVLRQKSNFALPLVDMVVDSEGLDLNVRNWEGESIMARHLLRGGETLLDLMNAEADHAMSYRWCYSDYDPWEGNCACIRIAEGRGQTILEKPVEGIVFRPGGPLFFDHVTHAGPTHRALCFKVIEKIKQKGGKTRKELGEYLIDSSKYKKVWYNNGVDTVACKLSDIL</sequence>
<dbReference type="InterPro" id="IPR027417">
    <property type="entry name" value="P-loop_NTPase"/>
</dbReference>
<dbReference type="InterPro" id="IPR007111">
    <property type="entry name" value="NACHT_NTPase"/>
</dbReference>
<keyword evidence="4" id="KW-1185">Reference proteome</keyword>
<accession>A0A3N4INH6</accession>